<dbReference type="OrthoDB" id="3049838at2759"/>
<evidence type="ECO:0000313" key="1">
    <source>
        <dbReference type="EMBL" id="PPQ65046.1"/>
    </source>
</evidence>
<dbReference type="Gene3D" id="3.80.10.10">
    <property type="entry name" value="Ribonuclease Inhibitor"/>
    <property type="match status" value="1"/>
</dbReference>
<organism evidence="1 2">
    <name type="scientific">Gymnopilus dilepis</name>
    <dbReference type="NCBI Taxonomy" id="231916"/>
    <lineage>
        <taxon>Eukaryota</taxon>
        <taxon>Fungi</taxon>
        <taxon>Dikarya</taxon>
        <taxon>Basidiomycota</taxon>
        <taxon>Agaricomycotina</taxon>
        <taxon>Agaricomycetes</taxon>
        <taxon>Agaricomycetidae</taxon>
        <taxon>Agaricales</taxon>
        <taxon>Agaricineae</taxon>
        <taxon>Hymenogastraceae</taxon>
        <taxon>Gymnopilus</taxon>
    </lineage>
</organism>
<keyword evidence="2" id="KW-1185">Reference proteome</keyword>
<protein>
    <recommendedName>
        <fullName evidence="3">F-box domain-containing protein</fullName>
    </recommendedName>
</protein>
<dbReference type="EMBL" id="NHYE01005658">
    <property type="protein sequence ID" value="PPQ65046.1"/>
    <property type="molecule type" value="Genomic_DNA"/>
</dbReference>
<evidence type="ECO:0000313" key="2">
    <source>
        <dbReference type="Proteomes" id="UP000284706"/>
    </source>
</evidence>
<sequence>MDVRDDSTAIFQQACHLNLFSPPTLLGLYPCPCQKAKMTLPTLPPEIWFEILTYIPRSAQRNLVGVNRVLFEHVLDYLYEEIRFIDDDRRTSSLFERIHAFPYLARRVKRVLIQPAFLPGLDKRRSHELHRPILKLAATSLKRCHAVEEVIIILNIHRITTPFSKFLRSLWGSTPFTRILKRLTIRTSSPKMPHFLAPIISNKKRINLEGVIFDVENGFPVMEFFILKRATQPFFSAFKDTLTFIDITSSYLSIDFANALASPPLTFPRLTRFRLCGIFDEETELENWSMFFARHADTLEHLSIDFHLWNSHHFVYDRPYIAWINPREDRPGHHPLAKLLFPKLHFLQIALLGAEGAMERTQPDACHSRILSNPLSFAPCLTSLALTGTHLSFHRISDIVSDLSPCLTFNNLEFMAASLSPEIFDTLAKKLPRLNTLSIRFMRLQSIDTSLSLNRKEQKMVLNDLPNELWQDIQQYIPRSQHRKLVGVNRFFFEQAMDSLYAEVCLIDDDGQTMKLLEQILAFPSIARRVQRVLIRPTWLPGFHERKPLDSHSHISQLASSALKRCPNVQEIAFVLYDHVITQSFSDFLTSIWESPAFAQTLRQFTISSTTAALPRILSPLTREYKRFPRLEEVTFNLSQSRIAKLNAASQSSLLSSTMAFFLVCCHSLTSLCLRADGASDSFSSVAVPSMDFPHLRKFELVANFSPKMGLKTWSNFFSKHVNTLEELCIKPSIERNLTYSDSDRLYAKWINPPEGSEGPAALVGKRFLNLKSLKVGLREGEVSNGVAYLKPDLYDSKVFPSILSFGAPGLVSLSLTGISLSFRRIADIVNDISPCRTLVTFDFTAATLSAEVFDLLAKKLSRLKMLSIQFNWLQDVNAVVRRNQQLELFVSLMEPRKYQNWKLERLRLTQKESTCGVPHPQQRAMQTVARCFPAGVNLDNKFECFCQKGLFGGEEEVA</sequence>
<dbReference type="InParanoid" id="A0A409VFL9"/>
<proteinExistence type="predicted"/>
<accession>A0A409VFL9</accession>
<reference evidence="1 2" key="1">
    <citation type="journal article" date="2018" name="Evol. Lett.">
        <title>Horizontal gene cluster transfer increased hallucinogenic mushroom diversity.</title>
        <authorList>
            <person name="Reynolds H.T."/>
            <person name="Vijayakumar V."/>
            <person name="Gluck-Thaler E."/>
            <person name="Korotkin H.B."/>
            <person name="Matheny P.B."/>
            <person name="Slot J.C."/>
        </authorList>
    </citation>
    <scope>NUCLEOTIDE SEQUENCE [LARGE SCALE GENOMIC DNA]</scope>
    <source>
        <strain evidence="1 2">SRW20</strain>
    </source>
</reference>
<evidence type="ECO:0008006" key="3">
    <source>
        <dbReference type="Google" id="ProtNLM"/>
    </source>
</evidence>
<dbReference type="AlphaFoldDB" id="A0A409VFL9"/>
<dbReference type="SUPFAM" id="SSF52047">
    <property type="entry name" value="RNI-like"/>
    <property type="match status" value="1"/>
</dbReference>
<name>A0A409VFL9_9AGAR</name>
<gene>
    <name evidence="1" type="ORF">CVT26_015742</name>
</gene>
<dbReference type="InterPro" id="IPR032675">
    <property type="entry name" value="LRR_dom_sf"/>
</dbReference>
<dbReference type="Proteomes" id="UP000284706">
    <property type="component" value="Unassembled WGS sequence"/>
</dbReference>
<comment type="caution">
    <text evidence="1">The sequence shown here is derived from an EMBL/GenBank/DDBJ whole genome shotgun (WGS) entry which is preliminary data.</text>
</comment>